<accession>A0AAV7GEK5</accession>
<reference evidence="3 4" key="1">
    <citation type="journal article" date="2021" name="Hortic Res">
        <title>Chromosome-scale assembly of the Dendrobium chrysotoxum genome enhances the understanding of orchid evolution.</title>
        <authorList>
            <person name="Zhang Y."/>
            <person name="Zhang G.Q."/>
            <person name="Zhang D."/>
            <person name="Liu X.D."/>
            <person name="Xu X.Y."/>
            <person name="Sun W.H."/>
            <person name="Yu X."/>
            <person name="Zhu X."/>
            <person name="Wang Z.W."/>
            <person name="Zhao X."/>
            <person name="Zhong W.Y."/>
            <person name="Chen H."/>
            <person name="Yin W.L."/>
            <person name="Huang T."/>
            <person name="Niu S.C."/>
            <person name="Liu Z.J."/>
        </authorList>
    </citation>
    <scope>NUCLEOTIDE SEQUENCE [LARGE SCALE GENOMIC DNA]</scope>
    <source>
        <strain evidence="3">Lindl</strain>
    </source>
</reference>
<dbReference type="PANTHER" id="PTHR34054:SF4">
    <property type="entry name" value="PROTEIN, PUTATIVE-RELATED"/>
    <property type="match status" value="1"/>
</dbReference>
<dbReference type="Proteomes" id="UP000775213">
    <property type="component" value="Unassembled WGS sequence"/>
</dbReference>
<evidence type="ECO:0000256" key="1">
    <source>
        <dbReference type="SAM" id="MobiDB-lite"/>
    </source>
</evidence>
<dbReference type="InterPro" id="IPR045884">
    <property type="entry name" value="At5g59350-like"/>
</dbReference>
<keyword evidence="2" id="KW-0472">Membrane</keyword>
<feature type="transmembrane region" description="Helical" evidence="2">
    <location>
        <begin position="12"/>
        <end position="33"/>
    </location>
</feature>
<sequence>MRSYSKLGLTLLIFVVFALSLLCLAVTLLWFLCHRRRRQKQPLAGNVELGCKGAYFKESTVLNFLFCKIRSRVEPAGDSPVLCSSSGEQVKIQAAAAAAAEVEEEVDEECELAIWRAVVFGPSRVLYTIKEEDREGLEFEEKEEDDLFATPCESPVFYTPASSPARGPEKEGAVSVGVSPPAPADGGLGIS</sequence>
<feature type="region of interest" description="Disordered" evidence="1">
    <location>
        <begin position="159"/>
        <end position="191"/>
    </location>
</feature>
<evidence type="ECO:0000313" key="4">
    <source>
        <dbReference type="Proteomes" id="UP000775213"/>
    </source>
</evidence>
<dbReference type="PANTHER" id="PTHR34054">
    <property type="entry name" value="EXPRESSED PROTEIN"/>
    <property type="match status" value="1"/>
</dbReference>
<organism evidence="3 4">
    <name type="scientific">Dendrobium chrysotoxum</name>
    <name type="common">Orchid</name>
    <dbReference type="NCBI Taxonomy" id="161865"/>
    <lineage>
        <taxon>Eukaryota</taxon>
        <taxon>Viridiplantae</taxon>
        <taxon>Streptophyta</taxon>
        <taxon>Embryophyta</taxon>
        <taxon>Tracheophyta</taxon>
        <taxon>Spermatophyta</taxon>
        <taxon>Magnoliopsida</taxon>
        <taxon>Liliopsida</taxon>
        <taxon>Asparagales</taxon>
        <taxon>Orchidaceae</taxon>
        <taxon>Epidendroideae</taxon>
        <taxon>Malaxideae</taxon>
        <taxon>Dendrobiinae</taxon>
        <taxon>Dendrobium</taxon>
    </lineage>
</organism>
<gene>
    <name evidence="3" type="ORF">IEQ34_018137</name>
</gene>
<keyword evidence="2" id="KW-0812">Transmembrane</keyword>
<keyword evidence="4" id="KW-1185">Reference proteome</keyword>
<keyword evidence="2" id="KW-1133">Transmembrane helix</keyword>
<evidence type="ECO:0000313" key="3">
    <source>
        <dbReference type="EMBL" id="KAH0453813.1"/>
    </source>
</evidence>
<protein>
    <submittedName>
        <fullName evidence="3">Uncharacterized protein</fullName>
    </submittedName>
</protein>
<proteinExistence type="predicted"/>
<comment type="caution">
    <text evidence="3">The sequence shown here is derived from an EMBL/GenBank/DDBJ whole genome shotgun (WGS) entry which is preliminary data.</text>
</comment>
<evidence type="ECO:0000256" key="2">
    <source>
        <dbReference type="SAM" id="Phobius"/>
    </source>
</evidence>
<dbReference type="AlphaFoldDB" id="A0AAV7GEK5"/>
<name>A0AAV7GEK5_DENCH</name>
<dbReference type="EMBL" id="JAGFBR010000016">
    <property type="protein sequence ID" value="KAH0453813.1"/>
    <property type="molecule type" value="Genomic_DNA"/>
</dbReference>